<dbReference type="InterPro" id="IPR022041">
    <property type="entry name" value="Methyltransf_FA"/>
</dbReference>
<dbReference type="PANTHER" id="PTHR36695:SF12">
    <property type="entry name" value="AGAP008648-PA"/>
    <property type="match status" value="1"/>
</dbReference>
<gene>
    <name evidence="2" type="ORF">NQ317_000482</name>
</gene>
<dbReference type="EMBL" id="JAPWTJ010002537">
    <property type="protein sequence ID" value="KAJ8965775.1"/>
    <property type="molecule type" value="Genomic_DNA"/>
</dbReference>
<feature type="domain" description="Farnesoic acid O-methyl transferase" evidence="1">
    <location>
        <begin position="16"/>
        <end position="81"/>
    </location>
</feature>
<keyword evidence="3" id="KW-1185">Reference proteome</keyword>
<dbReference type="PANTHER" id="PTHR36695">
    <property type="entry name" value="AGAP008648-PA"/>
    <property type="match status" value="1"/>
</dbReference>
<protein>
    <recommendedName>
        <fullName evidence="1">Farnesoic acid O-methyl transferase domain-containing protein</fullName>
    </recommendedName>
</protein>
<name>A0ABQ9IU16_9CUCU</name>
<evidence type="ECO:0000259" key="1">
    <source>
        <dbReference type="Pfam" id="PF12248"/>
    </source>
</evidence>
<organism evidence="2 3">
    <name type="scientific">Molorchus minor</name>
    <dbReference type="NCBI Taxonomy" id="1323400"/>
    <lineage>
        <taxon>Eukaryota</taxon>
        <taxon>Metazoa</taxon>
        <taxon>Ecdysozoa</taxon>
        <taxon>Arthropoda</taxon>
        <taxon>Hexapoda</taxon>
        <taxon>Insecta</taxon>
        <taxon>Pterygota</taxon>
        <taxon>Neoptera</taxon>
        <taxon>Endopterygota</taxon>
        <taxon>Coleoptera</taxon>
        <taxon>Polyphaga</taxon>
        <taxon>Cucujiformia</taxon>
        <taxon>Chrysomeloidea</taxon>
        <taxon>Cerambycidae</taxon>
        <taxon>Lamiinae</taxon>
        <taxon>Monochamini</taxon>
        <taxon>Molorchus</taxon>
    </lineage>
</organism>
<dbReference type="Pfam" id="PF12248">
    <property type="entry name" value="Methyltransf_FA"/>
    <property type="match status" value="1"/>
</dbReference>
<evidence type="ECO:0000313" key="2">
    <source>
        <dbReference type="EMBL" id="KAJ8965775.1"/>
    </source>
</evidence>
<proteinExistence type="predicted"/>
<dbReference type="Proteomes" id="UP001162164">
    <property type="component" value="Unassembled WGS sequence"/>
</dbReference>
<sequence length="122" mass="13875">MKIWPLFPELQTEDRLEYNFFPNNTGFVQFRVKAPNDAHIALSSAAAEVDPMYEIFIGGWGNSKSIIRKNRTKPDVHHLQDNSLDYRKIHPLRHLPSWVPASNGQVPPRSFAGGKTTASLYI</sequence>
<reference evidence="2" key="1">
    <citation type="journal article" date="2023" name="Insect Mol. Biol.">
        <title>Genome sequencing provides insights into the evolution of gene families encoding plant cell wall-degrading enzymes in longhorned beetles.</title>
        <authorList>
            <person name="Shin N.R."/>
            <person name="Okamura Y."/>
            <person name="Kirsch R."/>
            <person name="Pauchet Y."/>
        </authorList>
    </citation>
    <scope>NUCLEOTIDE SEQUENCE</scope>
    <source>
        <strain evidence="2">MMC_N1</strain>
    </source>
</reference>
<accession>A0ABQ9IU16</accession>
<comment type="caution">
    <text evidence="2">The sequence shown here is derived from an EMBL/GenBank/DDBJ whole genome shotgun (WGS) entry which is preliminary data.</text>
</comment>
<evidence type="ECO:0000313" key="3">
    <source>
        <dbReference type="Proteomes" id="UP001162164"/>
    </source>
</evidence>